<name>A0ABN8MGI9_9CNID</name>
<sequence>MKIMGNGHAKKKGKGQTTYPKVIPKGRSLEDTKHIRLLVLYDTSRATPGDMIDHFCDAVNAFKPPGSLEIKERDIKILQLTADTNDSSSVLSLSESQCTEVKPWISEWLKQNGVVLVCILSKHDIKSFLDDVSLKSGKLVLFSLGKCNPNAWDGCVRLDLDPEDVTSPKDFEDPLEELVATVKAE</sequence>
<evidence type="ECO:0000313" key="2">
    <source>
        <dbReference type="EMBL" id="CAH3028809.1"/>
    </source>
</evidence>
<evidence type="ECO:0000256" key="1">
    <source>
        <dbReference type="SAM" id="MobiDB-lite"/>
    </source>
</evidence>
<reference evidence="2 3" key="1">
    <citation type="submission" date="2022-05" db="EMBL/GenBank/DDBJ databases">
        <authorList>
            <consortium name="Genoscope - CEA"/>
            <person name="William W."/>
        </authorList>
    </citation>
    <scope>NUCLEOTIDE SEQUENCE [LARGE SCALE GENOMIC DNA]</scope>
</reference>
<feature type="region of interest" description="Disordered" evidence="1">
    <location>
        <begin position="1"/>
        <end position="23"/>
    </location>
</feature>
<keyword evidence="3" id="KW-1185">Reference proteome</keyword>
<dbReference type="EMBL" id="CALNXI010000535">
    <property type="protein sequence ID" value="CAH3028809.1"/>
    <property type="molecule type" value="Genomic_DNA"/>
</dbReference>
<gene>
    <name evidence="2" type="ORF">PEVE_00034926</name>
</gene>
<protein>
    <submittedName>
        <fullName evidence="2">Uncharacterized protein</fullName>
    </submittedName>
</protein>
<accession>A0ABN8MGI9</accession>
<evidence type="ECO:0000313" key="3">
    <source>
        <dbReference type="Proteomes" id="UP001159427"/>
    </source>
</evidence>
<dbReference type="Proteomes" id="UP001159427">
    <property type="component" value="Unassembled WGS sequence"/>
</dbReference>
<proteinExistence type="predicted"/>
<comment type="caution">
    <text evidence="2">The sequence shown here is derived from an EMBL/GenBank/DDBJ whole genome shotgun (WGS) entry which is preliminary data.</text>
</comment>
<organism evidence="2 3">
    <name type="scientific">Porites evermanni</name>
    <dbReference type="NCBI Taxonomy" id="104178"/>
    <lineage>
        <taxon>Eukaryota</taxon>
        <taxon>Metazoa</taxon>
        <taxon>Cnidaria</taxon>
        <taxon>Anthozoa</taxon>
        <taxon>Hexacorallia</taxon>
        <taxon>Scleractinia</taxon>
        <taxon>Fungiina</taxon>
        <taxon>Poritidae</taxon>
        <taxon>Porites</taxon>
    </lineage>
</organism>